<accession>A0A319B941</accession>
<proteinExistence type="predicted"/>
<protein>
    <submittedName>
        <fullName evidence="1">Uncharacterized protein</fullName>
    </submittedName>
</protein>
<dbReference type="EMBL" id="KZ821632">
    <property type="protein sequence ID" value="PYH66950.1"/>
    <property type="molecule type" value="Genomic_DNA"/>
</dbReference>
<keyword evidence="2" id="KW-1185">Reference proteome</keyword>
<gene>
    <name evidence="1" type="ORF">BO88DRAFT_90093</name>
</gene>
<sequence length="149" mass="16162">MVRIAAGIASARHPSDLFLRPVSPSSCGDARRDAEHGFIGRQTFSPTTNTVTQRVNPPRTGGRTIQSLFSLQHGTPGPFSCPQSCPLHVYHERPTADKPIGSNFHLSHLTAGQGARPMSRAELCRSLWVEGPARQLSIFRVLPAEPSTV</sequence>
<evidence type="ECO:0000313" key="1">
    <source>
        <dbReference type="EMBL" id="PYH66950.1"/>
    </source>
</evidence>
<organism evidence="1 2">
    <name type="scientific">Aspergillus vadensis (strain CBS 113365 / IMI 142717 / IBT 24658)</name>
    <dbReference type="NCBI Taxonomy" id="1448311"/>
    <lineage>
        <taxon>Eukaryota</taxon>
        <taxon>Fungi</taxon>
        <taxon>Dikarya</taxon>
        <taxon>Ascomycota</taxon>
        <taxon>Pezizomycotina</taxon>
        <taxon>Eurotiomycetes</taxon>
        <taxon>Eurotiomycetidae</taxon>
        <taxon>Eurotiales</taxon>
        <taxon>Aspergillaceae</taxon>
        <taxon>Aspergillus</taxon>
        <taxon>Aspergillus subgen. Circumdati</taxon>
    </lineage>
</organism>
<dbReference type="Proteomes" id="UP000248405">
    <property type="component" value="Unassembled WGS sequence"/>
</dbReference>
<evidence type="ECO:0000313" key="2">
    <source>
        <dbReference type="Proteomes" id="UP000248405"/>
    </source>
</evidence>
<dbReference type="GeneID" id="37217833"/>
<dbReference type="RefSeq" id="XP_025560744.1">
    <property type="nucleotide sequence ID" value="XM_025713241.1"/>
</dbReference>
<dbReference type="AlphaFoldDB" id="A0A319B941"/>
<name>A0A319B941_ASPVC</name>
<reference evidence="1" key="1">
    <citation type="submission" date="2016-12" db="EMBL/GenBank/DDBJ databases">
        <title>The genomes of Aspergillus section Nigri reveals drivers in fungal speciation.</title>
        <authorList>
            <consortium name="DOE Joint Genome Institute"/>
            <person name="Vesth T.C."/>
            <person name="Nybo J."/>
            <person name="Theobald S."/>
            <person name="Brandl J."/>
            <person name="Frisvad J.C."/>
            <person name="Nielsen K.F."/>
            <person name="Lyhne E.K."/>
            <person name="Kogle M.E."/>
            <person name="Kuo A."/>
            <person name="Riley R."/>
            <person name="Clum A."/>
            <person name="Nolan M."/>
            <person name="Lipzen A."/>
            <person name="Salamov A."/>
            <person name="Henrissat B."/>
            <person name="Wiebenga A."/>
            <person name="De Vries R.P."/>
            <person name="Grigoriev I.V."/>
            <person name="Mortensen U.H."/>
            <person name="Andersen M.R."/>
            <person name="Baker S.E."/>
        </authorList>
    </citation>
    <scope>NUCLEOTIDE SEQUENCE [LARGE SCALE GENOMIC DNA]</scope>
    <source>
        <strain evidence="1">CBS 113365</strain>
    </source>
</reference>